<evidence type="ECO:0000313" key="2">
    <source>
        <dbReference type="EnsemblMetazoa" id="XP_031782316"/>
    </source>
</evidence>
<proteinExistence type="predicted"/>
<dbReference type="RefSeq" id="XP_031782316.1">
    <property type="nucleotide sequence ID" value="XM_031926456.1"/>
</dbReference>
<accession>A0A7M7T8G9</accession>
<feature type="region of interest" description="Disordered" evidence="1">
    <location>
        <begin position="260"/>
        <end position="320"/>
    </location>
</feature>
<feature type="compositionally biased region" description="Low complexity" evidence="1">
    <location>
        <begin position="138"/>
        <end position="196"/>
    </location>
</feature>
<protein>
    <submittedName>
        <fullName evidence="2">Uncharacterized protein</fullName>
    </submittedName>
</protein>
<keyword evidence="3" id="KW-1185">Reference proteome</keyword>
<name>A0A7M7T8G9_NASVI</name>
<organism evidence="2 3">
    <name type="scientific">Nasonia vitripennis</name>
    <name type="common">Parasitic wasp</name>
    <dbReference type="NCBI Taxonomy" id="7425"/>
    <lineage>
        <taxon>Eukaryota</taxon>
        <taxon>Metazoa</taxon>
        <taxon>Ecdysozoa</taxon>
        <taxon>Arthropoda</taxon>
        <taxon>Hexapoda</taxon>
        <taxon>Insecta</taxon>
        <taxon>Pterygota</taxon>
        <taxon>Neoptera</taxon>
        <taxon>Endopterygota</taxon>
        <taxon>Hymenoptera</taxon>
        <taxon>Apocrita</taxon>
        <taxon>Proctotrupomorpha</taxon>
        <taxon>Chalcidoidea</taxon>
        <taxon>Pteromalidae</taxon>
        <taxon>Pteromalinae</taxon>
        <taxon>Nasonia</taxon>
    </lineage>
</organism>
<dbReference type="InParanoid" id="A0A7M7T8G9"/>
<dbReference type="KEGG" id="nvi:103316803"/>
<reference evidence="2" key="1">
    <citation type="submission" date="2021-01" db="UniProtKB">
        <authorList>
            <consortium name="EnsemblMetazoa"/>
        </authorList>
    </citation>
    <scope>IDENTIFICATION</scope>
</reference>
<evidence type="ECO:0000313" key="3">
    <source>
        <dbReference type="Proteomes" id="UP000002358"/>
    </source>
</evidence>
<sequence>MKFYNFSIDLNIILTCVTHWCMKCFQITFAALCVAVISAESSSVSSYSASPSNARDYEYSGASYHAGGNNKPAQYAAEAYITTGGGSAYAKSDSRYSVESSSSDSNDPRASATSSFYKTKYGNEAVINSLRPTAFHASSSSSSNSPSSSSSSSSGSSDQLNPSHYGSSDYSSGSSRPSSSSSSSGQSQYEGASSSAAAADYTAMAYGERSPSEHHHPHHHSHISGPVYSSAAAAELAAGVSTGPSGPTVYTREYSGSSGLGEYAHQGRPTSYSHGGPSSLSASEYPSPQHAHPQYHHHHHQPQHAAYTSDEYPSQPMHSAPAHPYKSYVMSSPSSYPPKYQSVFGALKSFFGGGSDAAPSATHASSYPSGPSYYSSPSMMHAAAAHHHPAPSPYSGMPSSAAMSSGGPGYYFGPGPSASNSIYSKSYPSMRFVSGYGSGAGVGSSPGSKIIVVRDSSGALHGPGYPSTSALIGSPSSYMTKSKLSAFAPAGPGHAYISSVSPSSLQAYASGPPSSSYPGYSSSPSFSSSGHGGSTFLGYSA</sequence>
<feature type="region of interest" description="Disordered" evidence="1">
    <location>
        <begin position="135"/>
        <end position="196"/>
    </location>
</feature>
<evidence type="ECO:0000256" key="1">
    <source>
        <dbReference type="SAM" id="MobiDB-lite"/>
    </source>
</evidence>
<dbReference type="Proteomes" id="UP000002358">
    <property type="component" value="Chromosome 3"/>
</dbReference>
<dbReference type="OrthoDB" id="10660381at2759"/>
<dbReference type="GeneID" id="103316803"/>
<feature type="compositionally biased region" description="Polar residues" evidence="1">
    <location>
        <begin position="268"/>
        <end position="284"/>
    </location>
</feature>
<dbReference type="AlphaFoldDB" id="A0A7M7T8G9"/>
<feature type="compositionally biased region" description="Basic residues" evidence="1">
    <location>
        <begin position="293"/>
        <end position="302"/>
    </location>
</feature>
<dbReference type="EnsemblMetazoa" id="XM_031926456">
    <property type="protein sequence ID" value="XP_031782316"/>
    <property type="gene ID" value="LOC103316803"/>
</dbReference>